<comment type="caution">
    <text evidence="2">The sequence shown here is derived from an EMBL/GenBank/DDBJ whole genome shotgun (WGS) entry which is preliminary data.</text>
</comment>
<keyword evidence="3" id="KW-1185">Reference proteome</keyword>
<dbReference type="AlphaFoldDB" id="A0A2A2M1F5"/>
<dbReference type="EMBL" id="LIAE01006226">
    <property type="protein sequence ID" value="PAV92381.1"/>
    <property type="molecule type" value="Genomic_DNA"/>
</dbReference>
<gene>
    <name evidence="2" type="ORF">WR25_19418</name>
</gene>
<organism evidence="2 3">
    <name type="scientific">Diploscapter pachys</name>
    <dbReference type="NCBI Taxonomy" id="2018661"/>
    <lineage>
        <taxon>Eukaryota</taxon>
        <taxon>Metazoa</taxon>
        <taxon>Ecdysozoa</taxon>
        <taxon>Nematoda</taxon>
        <taxon>Chromadorea</taxon>
        <taxon>Rhabditida</taxon>
        <taxon>Rhabditina</taxon>
        <taxon>Rhabditomorpha</taxon>
        <taxon>Rhabditoidea</taxon>
        <taxon>Rhabditidae</taxon>
        <taxon>Diploscapter</taxon>
    </lineage>
</organism>
<evidence type="ECO:0000256" key="1">
    <source>
        <dbReference type="SAM" id="MobiDB-lite"/>
    </source>
</evidence>
<feature type="region of interest" description="Disordered" evidence="1">
    <location>
        <begin position="58"/>
        <end position="85"/>
    </location>
</feature>
<protein>
    <submittedName>
        <fullName evidence="2">Uncharacterized protein</fullName>
    </submittedName>
</protein>
<dbReference type="Proteomes" id="UP000218231">
    <property type="component" value="Unassembled WGS sequence"/>
</dbReference>
<reference evidence="2 3" key="1">
    <citation type="journal article" date="2017" name="Curr. Biol.">
        <title>Genome architecture and evolution of a unichromosomal asexual nematode.</title>
        <authorList>
            <person name="Fradin H."/>
            <person name="Zegar C."/>
            <person name="Gutwein M."/>
            <person name="Lucas J."/>
            <person name="Kovtun M."/>
            <person name="Corcoran D."/>
            <person name="Baugh L.R."/>
            <person name="Kiontke K."/>
            <person name="Gunsalus K."/>
            <person name="Fitch D.H."/>
            <person name="Piano F."/>
        </authorList>
    </citation>
    <scope>NUCLEOTIDE SEQUENCE [LARGE SCALE GENOMIC DNA]</scope>
    <source>
        <strain evidence="2">PF1309</strain>
    </source>
</reference>
<proteinExistence type="predicted"/>
<evidence type="ECO:0000313" key="2">
    <source>
        <dbReference type="EMBL" id="PAV92381.1"/>
    </source>
</evidence>
<sequence length="177" mass="17305">MPRHTASTSCRVAAKAASTAGQSGSRNARAISTCVAGGGSCASGATSRSVTSSRVSRSCAVSSPSGNAPAAVRAGMATRRSGSKPLRCSSCARCTVNSRSTSPPGSSFASSGPAGGLCRAMSARIVAASAGRSRSGRAPSSTSAITPVTAARAAGDPNTGRARVSAICSHVQASSRW</sequence>
<name>A0A2A2M1F5_9BILA</name>
<accession>A0A2A2M1F5</accession>
<evidence type="ECO:0000313" key="3">
    <source>
        <dbReference type="Proteomes" id="UP000218231"/>
    </source>
</evidence>